<dbReference type="Proteomes" id="UP001209803">
    <property type="component" value="Chromosome"/>
</dbReference>
<evidence type="ECO:0000256" key="7">
    <source>
        <dbReference type="SAM" id="Phobius"/>
    </source>
</evidence>
<reference evidence="8 9" key="1">
    <citation type="submission" date="2023-03" db="EMBL/GenBank/DDBJ databases">
        <title>Roseibium porphyridii sp. nov. and Roseibium rhodosorbium sp. nov. isolated from marine algae, Porphyridium cruentum and Rhodosorus marinus, respectively.</title>
        <authorList>
            <person name="Lee M.W."/>
            <person name="Choi B.J."/>
            <person name="Lee J.K."/>
            <person name="Choi D.G."/>
            <person name="Baek J.H."/>
            <person name="Bayburt H."/>
            <person name="Kim J.M."/>
            <person name="Han D.M."/>
            <person name="Kim K.H."/>
            <person name="Jeon C.O."/>
        </authorList>
    </citation>
    <scope>NUCLEOTIDE SEQUENCE [LARGE SCALE GENOMIC DNA]</scope>
    <source>
        <strain evidence="8 9">KMA01</strain>
    </source>
</reference>
<feature type="transmembrane region" description="Helical" evidence="7">
    <location>
        <begin position="71"/>
        <end position="100"/>
    </location>
</feature>
<dbReference type="InterPro" id="IPR002528">
    <property type="entry name" value="MATE_fam"/>
</dbReference>
<evidence type="ECO:0000256" key="3">
    <source>
        <dbReference type="ARBA" id="ARBA00022475"/>
    </source>
</evidence>
<proteinExistence type="predicted"/>
<accession>A0ABY8EXZ7</accession>
<evidence type="ECO:0000256" key="4">
    <source>
        <dbReference type="ARBA" id="ARBA00022692"/>
    </source>
</evidence>
<keyword evidence="5 7" id="KW-1133">Transmembrane helix</keyword>
<feature type="transmembrane region" description="Helical" evidence="7">
    <location>
        <begin position="364"/>
        <end position="387"/>
    </location>
</feature>
<dbReference type="InterPro" id="IPR048279">
    <property type="entry name" value="MdtK-like"/>
</dbReference>
<name>A0ABY8EXZ7_9HYPH</name>
<keyword evidence="9" id="KW-1185">Reference proteome</keyword>
<protein>
    <submittedName>
        <fullName evidence="8">MATE family efflux transporter</fullName>
    </submittedName>
</protein>
<feature type="transmembrane region" description="Helical" evidence="7">
    <location>
        <begin position="335"/>
        <end position="352"/>
    </location>
</feature>
<evidence type="ECO:0000313" key="9">
    <source>
        <dbReference type="Proteomes" id="UP001209803"/>
    </source>
</evidence>
<evidence type="ECO:0000256" key="2">
    <source>
        <dbReference type="ARBA" id="ARBA00022448"/>
    </source>
</evidence>
<feature type="transmembrane region" description="Helical" evidence="7">
    <location>
        <begin position="408"/>
        <end position="426"/>
    </location>
</feature>
<keyword evidence="6 7" id="KW-0472">Membrane</keyword>
<sequence>MANDIRHPLGFSTEPSQGVMNQAKFLTGNLFRHITVMSLTSSVGLMAIFAVDFVDMIFISMLGKAELAAAVGYAGAILFFTTSFNIGVAIAAGALVARALGAGDKELARQQAANALTVGVIFCSVFAVAVWFSLDELVSLMGAREQTHELAVHYLAIIVPTLPLLLLGMAGGAILRAHGDAKRAMMSTIAGGLVNAILDPILIFGLDLELTGAALASAASRVAIAFFALAPLIRHHGGLSLPRAKKLLIDLPPISAIAFPAILTQLATPVGQAWVTRSMAEYGEEAVAGMAVVARMSPLAFATIFALSGAIGPIVGQNYGAAKYDRVRSVLRESLLFTAIVVGTAALALYFLRGPIVHLFDASGLALTLIYLFCGPLALAFFFNGALFVSNAFFNNLGRPFYSTWMNWGRHTLGTIPFVWIGGALFGAPGVLIGQAAGGVVFGIASLLLVRHVIRNVEIRHEEASGPGLFQRQARQVVLFFSRR</sequence>
<comment type="subcellular location">
    <subcellularLocation>
        <location evidence="1">Cell inner membrane</location>
        <topology evidence="1">Multi-pass membrane protein</topology>
    </subcellularLocation>
</comment>
<evidence type="ECO:0000256" key="6">
    <source>
        <dbReference type="ARBA" id="ARBA00023136"/>
    </source>
</evidence>
<keyword evidence="4 7" id="KW-0812">Transmembrane</keyword>
<feature type="transmembrane region" description="Helical" evidence="7">
    <location>
        <begin position="187"/>
        <end position="206"/>
    </location>
</feature>
<dbReference type="PIRSF" id="PIRSF006603">
    <property type="entry name" value="DinF"/>
    <property type="match status" value="1"/>
</dbReference>
<gene>
    <name evidence="8" type="ORF">K1718_16920</name>
</gene>
<evidence type="ECO:0000313" key="8">
    <source>
        <dbReference type="EMBL" id="WFE87839.1"/>
    </source>
</evidence>
<evidence type="ECO:0000256" key="5">
    <source>
        <dbReference type="ARBA" id="ARBA00022989"/>
    </source>
</evidence>
<feature type="transmembrane region" description="Helical" evidence="7">
    <location>
        <begin position="432"/>
        <end position="450"/>
    </location>
</feature>
<feature type="transmembrane region" description="Helical" evidence="7">
    <location>
        <begin position="112"/>
        <end position="134"/>
    </location>
</feature>
<dbReference type="PANTHER" id="PTHR43823">
    <property type="entry name" value="SPORULATION PROTEIN YKVU"/>
    <property type="match status" value="1"/>
</dbReference>
<dbReference type="InterPro" id="IPR051327">
    <property type="entry name" value="MATE_MepA_subfamily"/>
</dbReference>
<dbReference type="PANTHER" id="PTHR43823:SF3">
    <property type="entry name" value="MULTIDRUG EXPORT PROTEIN MEPA"/>
    <property type="match status" value="1"/>
</dbReference>
<feature type="transmembrane region" description="Helical" evidence="7">
    <location>
        <begin position="254"/>
        <end position="275"/>
    </location>
</feature>
<feature type="transmembrane region" description="Helical" evidence="7">
    <location>
        <begin position="212"/>
        <end position="233"/>
    </location>
</feature>
<dbReference type="RefSeq" id="WP_285806018.1">
    <property type="nucleotide sequence ID" value="NZ_CP120863.1"/>
</dbReference>
<keyword evidence="3" id="KW-1003">Cell membrane</keyword>
<keyword evidence="2" id="KW-0813">Transport</keyword>
<feature type="transmembrane region" description="Helical" evidence="7">
    <location>
        <begin position="30"/>
        <end position="51"/>
    </location>
</feature>
<dbReference type="NCBIfam" id="TIGR00797">
    <property type="entry name" value="matE"/>
    <property type="match status" value="1"/>
</dbReference>
<dbReference type="Pfam" id="PF01554">
    <property type="entry name" value="MatE"/>
    <property type="match status" value="2"/>
</dbReference>
<feature type="transmembrane region" description="Helical" evidence="7">
    <location>
        <begin position="295"/>
        <end position="315"/>
    </location>
</feature>
<organism evidence="8 9">
    <name type="scientific">Roseibium porphyridii</name>
    <dbReference type="NCBI Taxonomy" id="2866279"/>
    <lineage>
        <taxon>Bacteria</taxon>
        <taxon>Pseudomonadati</taxon>
        <taxon>Pseudomonadota</taxon>
        <taxon>Alphaproteobacteria</taxon>
        <taxon>Hyphomicrobiales</taxon>
        <taxon>Stappiaceae</taxon>
        <taxon>Roseibium</taxon>
    </lineage>
</organism>
<dbReference type="EMBL" id="CP120863">
    <property type="protein sequence ID" value="WFE87839.1"/>
    <property type="molecule type" value="Genomic_DNA"/>
</dbReference>
<evidence type="ECO:0000256" key="1">
    <source>
        <dbReference type="ARBA" id="ARBA00004429"/>
    </source>
</evidence>
<feature type="transmembrane region" description="Helical" evidence="7">
    <location>
        <begin position="154"/>
        <end position="175"/>
    </location>
</feature>